<dbReference type="AlphaFoldDB" id="A0A9P5TMA6"/>
<dbReference type="SMART" id="SM00490">
    <property type="entry name" value="HELICc"/>
    <property type="match status" value="1"/>
</dbReference>
<evidence type="ECO:0000256" key="4">
    <source>
        <dbReference type="SAM" id="MobiDB-lite"/>
    </source>
</evidence>
<dbReference type="Proteomes" id="UP000724874">
    <property type="component" value="Unassembled WGS sequence"/>
</dbReference>
<dbReference type="PROSITE" id="PS51194">
    <property type="entry name" value="HELICASE_CTER"/>
    <property type="match status" value="1"/>
</dbReference>
<dbReference type="SUPFAM" id="SSF52540">
    <property type="entry name" value="P-loop containing nucleoside triphosphate hydrolases"/>
    <property type="match status" value="2"/>
</dbReference>
<dbReference type="PANTHER" id="PTHR45626">
    <property type="entry name" value="TRANSCRIPTION TERMINATION FACTOR 2-RELATED"/>
    <property type="match status" value="1"/>
</dbReference>
<dbReference type="InterPro" id="IPR049730">
    <property type="entry name" value="SNF2/RAD54-like_C"/>
</dbReference>
<dbReference type="InterPro" id="IPR014001">
    <property type="entry name" value="Helicase_ATP-bd"/>
</dbReference>
<dbReference type="InterPro" id="IPR001650">
    <property type="entry name" value="Helicase_C-like"/>
</dbReference>
<feature type="domain" description="Helicase ATP-binding" evidence="5">
    <location>
        <begin position="59"/>
        <end position="274"/>
    </location>
</feature>
<accession>A0A9P5TMA6</accession>
<feature type="region of interest" description="Disordered" evidence="4">
    <location>
        <begin position="167"/>
        <end position="200"/>
    </location>
</feature>
<gene>
    <name evidence="7" type="ORF">CPB84DRAFT_1682158</name>
</gene>
<dbReference type="GO" id="GO:0006281">
    <property type="term" value="P:DNA repair"/>
    <property type="evidence" value="ECO:0007669"/>
    <property type="project" value="TreeGrafter"/>
</dbReference>
<comment type="caution">
    <text evidence="7">The sequence shown here is derived from an EMBL/GenBank/DDBJ whole genome shotgun (WGS) entry which is preliminary data.</text>
</comment>
<dbReference type="InterPro" id="IPR038718">
    <property type="entry name" value="SNF2-like_sf"/>
</dbReference>
<dbReference type="CDD" id="cd18008">
    <property type="entry name" value="DEXDc_SHPRH-like"/>
    <property type="match status" value="1"/>
</dbReference>
<evidence type="ECO:0000256" key="3">
    <source>
        <dbReference type="ARBA" id="ARBA00022840"/>
    </source>
</evidence>
<keyword evidence="8" id="KW-1185">Reference proteome</keyword>
<reference evidence="7" key="1">
    <citation type="submission" date="2020-11" db="EMBL/GenBank/DDBJ databases">
        <authorList>
            <consortium name="DOE Joint Genome Institute"/>
            <person name="Ahrendt S."/>
            <person name="Riley R."/>
            <person name="Andreopoulos W."/>
            <person name="LaButti K."/>
            <person name="Pangilinan J."/>
            <person name="Ruiz-duenas F.J."/>
            <person name="Barrasa J.M."/>
            <person name="Sanchez-Garcia M."/>
            <person name="Camarero S."/>
            <person name="Miyauchi S."/>
            <person name="Serrano A."/>
            <person name="Linde D."/>
            <person name="Babiker R."/>
            <person name="Drula E."/>
            <person name="Ayuso-Fernandez I."/>
            <person name="Pacheco R."/>
            <person name="Padilla G."/>
            <person name="Ferreira P."/>
            <person name="Barriuso J."/>
            <person name="Kellner H."/>
            <person name="Castanera R."/>
            <person name="Alfaro M."/>
            <person name="Ramirez L."/>
            <person name="Pisabarro A.G."/>
            <person name="Kuo A."/>
            <person name="Tritt A."/>
            <person name="Lipzen A."/>
            <person name="He G."/>
            <person name="Yan M."/>
            <person name="Ng V."/>
            <person name="Cullen D."/>
            <person name="Martin F."/>
            <person name="Rosso M.-N."/>
            <person name="Henrissat B."/>
            <person name="Hibbett D."/>
            <person name="Martinez A.T."/>
            <person name="Grigoriev I.V."/>
        </authorList>
    </citation>
    <scope>NUCLEOTIDE SEQUENCE</scope>
    <source>
        <strain evidence="7">AH 44721</strain>
    </source>
</reference>
<dbReference type="InterPro" id="IPR027417">
    <property type="entry name" value="P-loop_NTPase"/>
</dbReference>
<proteinExistence type="predicted"/>
<name>A0A9P5TMA6_GYMJU</name>
<evidence type="ECO:0000256" key="2">
    <source>
        <dbReference type="ARBA" id="ARBA00022801"/>
    </source>
</evidence>
<dbReference type="GO" id="GO:0005634">
    <property type="term" value="C:nucleus"/>
    <property type="evidence" value="ECO:0007669"/>
    <property type="project" value="TreeGrafter"/>
</dbReference>
<dbReference type="InterPro" id="IPR000330">
    <property type="entry name" value="SNF2_N"/>
</dbReference>
<organism evidence="7 8">
    <name type="scientific">Gymnopilus junonius</name>
    <name type="common">Spectacular rustgill mushroom</name>
    <name type="synonym">Gymnopilus spectabilis subsp. junonius</name>
    <dbReference type="NCBI Taxonomy" id="109634"/>
    <lineage>
        <taxon>Eukaryota</taxon>
        <taxon>Fungi</taxon>
        <taxon>Dikarya</taxon>
        <taxon>Basidiomycota</taxon>
        <taxon>Agaricomycotina</taxon>
        <taxon>Agaricomycetes</taxon>
        <taxon>Agaricomycetidae</taxon>
        <taxon>Agaricales</taxon>
        <taxon>Agaricineae</taxon>
        <taxon>Hymenogastraceae</taxon>
        <taxon>Gymnopilus</taxon>
    </lineage>
</organism>
<evidence type="ECO:0000259" key="6">
    <source>
        <dbReference type="PROSITE" id="PS51194"/>
    </source>
</evidence>
<dbReference type="SMART" id="SM00487">
    <property type="entry name" value="DEXDc"/>
    <property type="match status" value="1"/>
</dbReference>
<dbReference type="CDD" id="cd18793">
    <property type="entry name" value="SF2_C_SNF"/>
    <property type="match status" value="1"/>
</dbReference>
<dbReference type="GO" id="GO:0008094">
    <property type="term" value="F:ATP-dependent activity, acting on DNA"/>
    <property type="evidence" value="ECO:0007669"/>
    <property type="project" value="TreeGrafter"/>
</dbReference>
<keyword evidence="1" id="KW-0547">Nucleotide-binding</keyword>
<dbReference type="InterPro" id="IPR050628">
    <property type="entry name" value="SNF2_RAD54_helicase_TF"/>
</dbReference>
<dbReference type="GO" id="GO:0005524">
    <property type="term" value="F:ATP binding"/>
    <property type="evidence" value="ECO:0007669"/>
    <property type="project" value="UniProtKB-KW"/>
</dbReference>
<sequence>MTPAETEKALKELMGGGMNQELDQDVEIDMTQAKVDGFKGGIELLPHQILGRTWMKDREDATKKKTGGILADDMGLGKTIQTLTRIVEGKAKKKDKEDGWSATTLVVCPLALVGQWADEIKKMTNLTVIKHQGPQRTADPTVLQKYFVVVTTYDTVKSEYMAYNPSAKDESKASSKASSKKTTPEVSEDESDEDFGKTVKKKTAGKAKAKKCALYGVKWWRIVLDEAHNIKNVKTKGASACCELQGKFRWCLTGTPMQNNVTELYSLIKFLRIKPLSNWETFNNTIAKPVSSGRGASRAMKRLQVVLKQIMLRRRKDQHLNGKVLIDLPKRTVEIVTCDFDDEEREFYVSLETKMESVIEKLMKNSKGGSNYMSVLLLLLRLRQACNHPSLVTKDFKNDSEALEPKAVEKGKDDKDVDPDDELVAAFGQMGVTRKCQMCTSELNSSNIGEGEWRTHCRDCVPLAIQAKKVDSQRPSSAKIRMILKLLLDIDSRSNSEEKTIIFSQFTSMLDLLEPFLRKMGVKYVRYDGSMNPRDRELALEKIRTSSSTRVILISFKAGSTGLNLTACNNVILVDLWWNPALEDQAFDRAHRFGQQRDVNIFKLKIDNTVEDRILLLQDKKRALAAAALSGDKIKDMRLGMEDLLALFRHGGGDEDEDED</sequence>
<dbReference type="PANTHER" id="PTHR45626:SF14">
    <property type="entry name" value="ATP-DEPENDENT DNA HELICASE (EUROFUNG)"/>
    <property type="match status" value="1"/>
</dbReference>
<feature type="domain" description="Helicase C-terminal" evidence="6">
    <location>
        <begin position="482"/>
        <end position="645"/>
    </location>
</feature>
<dbReference type="Pfam" id="PF00271">
    <property type="entry name" value="Helicase_C"/>
    <property type="match status" value="1"/>
</dbReference>
<dbReference type="GO" id="GO:0016787">
    <property type="term" value="F:hydrolase activity"/>
    <property type="evidence" value="ECO:0007669"/>
    <property type="project" value="UniProtKB-KW"/>
</dbReference>
<protein>
    <submittedName>
        <fullName evidence="7">SNF2 family N-terminal domain-containing protein</fullName>
    </submittedName>
</protein>
<dbReference type="Gene3D" id="3.40.50.300">
    <property type="entry name" value="P-loop containing nucleotide triphosphate hydrolases"/>
    <property type="match status" value="1"/>
</dbReference>
<keyword evidence="3" id="KW-0067">ATP-binding</keyword>
<keyword evidence="2" id="KW-0378">Hydrolase</keyword>
<dbReference type="EMBL" id="JADNYJ010000060">
    <property type="protein sequence ID" value="KAF8895875.1"/>
    <property type="molecule type" value="Genomic_DNA"/>
</dbReference>
<evidence type="ECO:0000256" key="1">
    <source>
        <dbReference type="ARBA" id="ARBA00022741"/>
    </source>
</evidence>
<evidence type="ECO:0000259" key="5">
    <source>
        <dbReference type="PROSITE" id="PS51192"/>
    </source>
</evidence>
<dbReference type="Gene3D" id="3.40.50.10810">
    <property type="entry name" value="Tandem AAA-ATPase domain"/>
    <property type="match status" value="1"/>
</dbReference>
<evidence type="ECO:0000313" key="8">
    <source>
        <dbReference type="Proteomes" id="UP000724874"/>
    </source>
</evidence>
<dbReference type="Pfam" id="PF00176">
    <property type="entry name" value="SNF2-rel_dom"/>
    <property type="match status" value="1"/>
</dbReference>
<evidence type="ECO:0000313" key="7">
    <source>
        <dbReference type="EMBL" id="KAF8895875.1"/>
    </source>
</evidence>
<dbReference type="OrthoDB" id="423559at2759"/>
<dbReference type="PROSITE" id="PS51192">
    <property type="entry name" value="HELICASE_ATP_BIND_1"/>
    <property type="match status" value="1"/>
</dbReference>